<dbReference type="PROSITE" id="PS51898">
    <property type="entry name" value="TYR_RECOMBINASE"/>
    <property type="match status" value="1"/>
</dbReference>
<keyword evidence="1" id="KW-0238">DNA-binding</keyword>
<evidence type="ECO:0000259" key="3">
    <source>
        <dbReference type="PROSITE" id="PS51898"/>
    </source>
</evidence>
<organism evidence="4 5">
    <name type="scientific">Polaribacter marinivivus</name>
    <dbReference type="NCBI Taxonomy" id="1524260"/>
    <lineage>
        <taxon>Bacteria</taxon>
        <taxon>Pseudomonadati</taxon>
        <taxon>Bacteroidota</taxon>
        <taxon>Flavobacteriia</taxon>
        <taxon>Flavobacteriales</taxon>
        <taxon>Flavobacteriaceae</taxon>
    </lineage>
</organism>
<evidence type="ECO:0000313" key="5">
    <source>
        <dbReference type="Proteomes" id="UP001595826"/>
    </source>
</evidence>
<name>A0ABV8R4H7_9FLAO</name>
<dbReference type="RefSeq" id="WP_377407183.1">
    <property type="nucleotide sequence ID" value="NZ_JBHSCY010000001.1"/>
</dbReference>
<dbReference type="InterPro" id="IPR011010">
    <property type="entry name" value="DNA_brk_join_enz"/>
</dbReference>
<proteinExistence type="predicted"/>
<keyword evidence="5" id="KW-1185">Reference proteome</keyword>
<dbReference type="EMBL" id="JBHSCY010000001">
    <property type="protein sequence ID" value="MFC4267350.1"/>
    <property type="molecule type" value="Genomic_DNA"/>
</dbReference>
<gene>
    <name evidence="4" type="ORF">ACFOWD_00400</name>
</gene>
<feature type="domain" description="Tyr recombinase" evidence="3">
    <location>
        <begin position="261"/>
        <end position="447"/>
    </location>
</feature>
<keyword evidence="2" id="KW-0233">DNA recombination</keyword>
<dbReference type="Proteomes" id="UP001595826">
    <property type="component" value="Unassembled WGS sequence"/>
</dbReference>
<dbReference type="InterPro" id="IPR002104">
    <property type="entry name" value="Integrase_catalytic"/>
</dbReference>
<dbReference type="Gene3D" id="1.10.150.130">
    <property type="match status" value="1"/>
</dbReference>
<dbReference type="Gene3D" id="1.10.443.10">
    <property type="entry name" value="Intergrase catalytic core"/>
    <property type="match status" value="1"/>
</dbReference>
<sequence>MPLSFLLLRTVNATVNVFSMKLNYSEPKIYTGGVDISQWAKLSSLTKKEALSKDWFVYYSYRDPKTGKLKRQSHIKAGANKLKTKKERYSFLKTMQQALLELLKYGFNPYEDNSNLEKSFLNKSYSKVNNLDKLSKVDSKYHENKTLESNSEEILNIYDAFQMALDLKSNMMNRNSFVQYKSRIRLFEKWLKEKNYYQNKINFITKKIIINYLNDVLKRTSARNRNNSRTDIASTFQLLEDNELIQYNFVSKIPVLKTTPKRNKTYTPIQEKEIYEYLKTKDPHLLLFIKFISYSILRPIEICRLKIEDVDIKDKKLYVKAKNKPVQIKIIPDILLESLPDLSNKNPKSYLFGRYEIGSFWDAQEVNKRNEFSKRFKIIKDHFNLGSDYGMYSFKHTFITKLYKAYRKEMSQYEAKSKLLPISGHTTMKALEKYLRDIDAELPEDYSKLLREIKKG</sequence>
<dbReference type="SUPFAM" id="SSF56349">
    <property type="entry name" value="DNA breaking-rejoining enzymes"/>
    <property type="match status" value="1"/>
</dbReference>
<evidence type="ECO:0000313" key="4">
    <source>
        <dbReference type="EMBL" id="MFC4267350.1"/>
    </source>
</evidence>
<accession>A0ABV8R4H7</accession>
<dbReference type="InterPro" id="IPR013762">
    <property type="entry name" value="Integrase-like_cat_sf"/>
</dbReference>
<dbReference type="InterPro" id="IPR010998">
    <property type="entry name" value="Integrase_recombinase_N"/>
</dbReference>
<protein>
    <submittedName>
        <fullName evidence="4">Tyrosine-type recombinase/integrase</fullName>
    </submittedName>
</protein>
<evidence type="ECO:0000256" key="1">
    <source>
        <dbReference type="ARBA" id="ARBA00023125"/>
    </source>
</evidence>
<reference evidence="5" key="1">
    <citation type="journal article" date="2019" name="Int. J. Syst. Evol. Microbiol.">
        <title>The Global Catalogue of Microorganisms (GCM) 10K type strain sequencing project: providing services to taxonomists for standard genome sequencing and annotation.</title>
        <authorList>
            <consortium name="The Broad Institute Genomics Platform"/>
            <consortium name="The Broad Institute Genome Sequencing Center for Infectious Disease"/>
            <person name="Wu L."/>
            <person name="Ma J."/>
        </authorList>
    </citation>
    <scope>NUCLEOTIDE SEQUENCE [LARGE SCALE GENOMIC DNA]</scope>
    <source>
        <strain evidence="5">CECT 8655</strain>
    </source>
</reference>
<evidence type="ECO:0000256" key="2">
    <source>
        <dbReference type="ARBA" id="ARBA00023172"/>
    </source>
</evidence>
<dbReference type="Pfam" id="PF00589">
    <property type="entry name" value="Phage_integrase"/>
    <property type="match status" value="1"/>
</dbReference>
<comment type="caution">
    <text evidence="4">The sequence shown here is derived from an EMBL/GenBank/DDBJ whole genome shotgun (WGS) entry which is preliminary data.</text>
</comment>